<proteinExistence type="predicted"/>
<organism evidence="1 2">
    <name type="scientific">Hygrophoropsis aurantiaca</name>
    <dbReference type="NCBI Taxonomy" id="72124"/>
    <lineage>
        <taxon>Eukaryota</taxon>
        <taxon>Fungi</taxon>
        <taxon>Dikarya</taxon>
        <taxon>Basidiomycota</taxon>
        <taxon>Agaricomycotina</taxon>
        <taxon>Agaricomycetes</taxon>
        <taxon>Agaricomycetidae</taxon>
        <taxon>Boletales</taxon>
        <taxon>Coniophorineae</taxon>
        <taxon>Hygrophoropsidaceae</taxon>
        <taxon>Hygrophoropsis</taxon>
    </lineage>
</organism>
<protein>
    <submittedName>
        <fullName evidence="1">Uncharacterized protein</fullName>
    </submittedName>
</protein>
<comment type="caution">
    <text evidence="1">The sequence shown here is derived from an EMBL/GenBank/DDBJ whole genome shotgun (WGS) entry which is preliminary data.</text>
</comment>
<dbReference type="Proteomes" id="UP000790377">
    <property type="component" value="Unassembled WGS sequence"/>
</dbReference>
<gene>
    <name evidence="1" type="ORF">BJ138DRAFT_1085149</name>
</gene>
<accession>A0ACB8ADW4</accession>
<reference evidence="1" key="1">
    <citation type="journal article" date="2021" name="New Phytol.">
        <title>Evolutionary innovations through gain and loss of genes in the ectomycorrhizal Boletales.</title>
        <authorList>
            <person name="Wu G."/>
            <person name="Miyauchi S."/>
            <person name="Morin E."/>
            <person name="Kuo A."/>
            <person name="Drula E."/>
            <person name="Varga T."/>
            <person name="Kohler A."/>
            <person name="Feng B."/>
            <person name="Cao Y."/>
            <person name="Lipzen A."/>
            <person name="Daum C."/>
            <person name="Hundley H."/>
            <person name="Pangilinan J."/>
            <person name="Johnson J."/>
            <person name="Barry K."/>
            <person name="LaButti K."/>
            <person name="Ng V."/>
            <person name="Ahrendt S."/>
            <person name="Min B."/>
            <person name="Choi I.G."/>
            <person name="Park H."/>
            <person name="Plett J.M."/>
            <person name="Magnuson J."/>
            <person name="Spatafora J.W."/>
            <person name="Nagy L.G."/>
            <person name="Henrissat B."/>
            <person name="Grigoriev I.V."/>
            <person name="Yang Z.L."/>
            <person name="Xu J."/>
            <person name="Martin F.M."/>
        </authorList>
    </citation>
    <scope>NUCLEOTIDE SEQUENCE</scope>
    <source>
        <strain evidence="1">ATCC 28755</strain>
    </source>
</reference>
<dbReference type="EMBL" id="MU267670">
    <property type="protein sequence ID" value="KAH7911691.1"/>
    <property type="molecule type" value="Genomic_DNA"/>
</dbReference>
<keyword evidence="2" id="KW-1185">Reference proteome</keyword>
<name>A0ACB8ADW4_9AGAM</name>
<sequence>MADMNSGSVDGKPKVWFITEASSGFGRAITRYLLEKGDNVVATLRKPEAITDLTDKYARDRLLPIKLDVTKEQEIKEAFAKAKQAFGHIDVVFNNTDYCVVGEVEGTSDQVARDMFETNFWGAVGVTKEPVGFFREKNQPTGGRLLQMSSMVGLTAAPGLGFYSATQAISESLAQELDPKWNIKITLVAPGPFMTEGIRVPSVQIQDPHPTYTEPQLPGQQQREFFKSSKIYGDTAKAVIVMERLAHVDEPPVRMPLHKMSIDLARQKAKRVERETADYESWSEDVYLI</sequence>
<evidence type="ECO:0000313" key="2">
    <source>
        <dbReference type="Proteomes" id="UP000790377"/>
    </source>
</evidence>
<evidence type="ECO:0000313" key="1">
    <source>
        <dbReference type="EMBL" id="KAH7911691.1"/>
    </source>
</evidence>